<proteinExistence type="predicted"/>
<sequence>MGMAYRECGESWVFPMGHSGISTMPVPFPSLAMAPTGMTRGADGRIAMNTLRNNVHWSQQKNGERGFRATIALLLCCRFCRCCRKITTNFTTAEALLLI</sequence>
<organism evidence="1 2">
    <name type="scientific">Ajellomyces capsulatus (strain H88)</name>
    <name type="common">Darling's disease fungus</name>
    <name type="synonym">Histoplasma capsulatum</name>
    <dbReference type="NCBI Taxonomy" id="544711"/>
    <lineage>
        <taxon>Eukaryota</taxon>
        <taxon>Fungi</taxon>
        <taxon>Dikarya</taxon>
        <taxon>Ascomycota</taxon>
        <taxon>Pezizomycotina</taxon>
        <taxon>Eurotiomycetes</taxon>
        <taxon>Eurotiomycetidae</taxon>
        <taxon>Onygenales</taxon>
        <taxon>Ajellomycetaceae</taxon>
        <taxon>Histoplasma</taxon>
    </lineage>
</organism>
<dbReference type="AlphaFoldDB" id="A0A8A1LUX7"/>
<name>A0A8A1LUX7_AJEC8</name>
<dbReference type="Proteomes" id="UP000663419">
    <property type="component" value="Chromosome 5"/>
</dbReference>
<gene>
    <name evidence="1" type="ORF">I7I53_05464</name>
</gene>
<dbReference type="EMBL" id="CP069106">
    <property type="protein sequence ID" value="QSS57070.1"/>
    <property type="molecule type" value="Genomic_DNA"/>
</dbReference>
<reference evidence="1" key="1">
    <citation type="submission" date="2021-01" db="EMBL/GenBank/DDBJ databases">
        <title>Chromosome-level genome assembly of a human fungal pathogen reveals clustering of transcriptionally co-regulated genes.</title>
        <authorList>
            <person name="Voorhies M."/>
            <person name="Cohen S."/>
            <person name="Shea T.P."/>
            <person name="Petrus S."/>
            <person name="Munoz J.F."/>
            <person name="Poplawski S."/>
            <person name="Goldman W.E."/>
            <person name="Michael T."/>
            <person name="Cuomo C.A."/>
            <person name="Sil A."/>
            <person name="Beyhan S."/>
        </authorList>
    </citation>
    <scope>NUCLEOTIDE SEQUENCE</scope>
    <source>
        <strain evidence="1">H88</strain>
    </source>
</reference>
<evidence type="ECO:0000313" key="1">
    <source>
        <dbReference type="EMBL" id="QSS57070.1"/>
    </source>
</evidence>
<accession>A0A8A1LUX7</accession>
<protein>
    <submittedName>
        <fullName evidence="1">Uncharacterized protein</fullName>
    </submittedName>
</protein>
<evidence type="ECO:0000313" key="2">
    <source>
        <dbReference type="Proteomes" id="UP000663419"/>
    </source>
</evidence>
<dbReference type="VEuPathDB" id="FungiDB:I7I53_05464"/>